<feature type="domain" description="Aldehyde dehydrogenase" evidence="3">
    <location>
        <begin position="18"/>
        <end position="433"/>
    </location>
</feature>
<dbReference type="Pfam" id="PF00171">
    <property type="entry name" value="Aldedh"/>
    <property type="match status" value="1"/>
</dbReference>
<dbReference type="AlphaFoldDB" id="A0A6C2YPU0"/>
<dbReference type="EMBL" id="LR593887">
    <property type="protein sequence ID" value="VTS04106.1"/>
    <property type="molecule type" value="Genomic_DNA"/>
</dbReference>
<evidence type="ECO:0000313" key="4">
    <source>
        <dbReference type="EMBL" id="VIP03367.1"/>
    </source>
</evidence>
<dbReference type="InParanoid" id="A0A6C2YPU0"/>
<proteinExistence type="inferred from homology"/>
<evidence type="ECO:0000256" key="2">
    <source>
        <dbReference type="ARBA" id="ARBA00023002"/>
    </source>
</evidence>
<organism evidence="4">
    <name type="scientific">Tuwongella immobilis</name>
    <dbReference type="NCBI Taxonomy" id="692036"/>
    <lineage>
        <taxon>Bacteria</taxon>
        <taxon>Pseudomonadati</taxon>
        <taxon>Planctomycetota</taxon>
        <taxon>Planctomycetia</taxon>
        <taxon>Gemmatales</taxon>
        <taxon>Gemmataceae</taxon>
        <taxon>Tuwongella</taxon>
    </lineage>
</organism>
<dbReference type="Gene3D" id="3.40.605.10">
    <property type="entry name" value="Aldehyde Dehydrogenase, Chain A, domain 1"/>
    <property type="match status" value="1"/>
</dbReference>
<keyword evidence="2" id="KW-0560">Oxidoreductase</keyword>
<name>A0A6C2YPU0_9BACT</name>
<dbReference type="Gene3D" id="3.40.309.10">
    <property type="entry name" value="Aldehyde Dehydrogenase, Chain A, domain 2"/>
    <property type="match status" value="1"/>
</dbReference>
<dbReference type="InterPro" id="IPR016163">
    <property type="entry name" value="Ald_DH_C"/>
</dbReference>
<dbReference type="PANTHER" id="PTHR42804:SF1">
    <property type="entry name" value="ALDEHYDE DEHYDROGENASE-RELATED"/>
    <property type="match status" value="1"/>
</dbReference>
<dbReference type="SUPFAM" id="SSF53720">
    <property type="entry name" value="ALDH-like"/>
    <property type="match status" value="1"/>
</dbReference>
<dbReference type="Proteomes" id="UP000464378">
    <property type="component" value="Chromosome"/>
</dbReference>
<dbReference type="GO" id="GO:0016620">
    <property type="term" value="F:oxidoreductase activity, acting on the aldehyde or oxo group of donors, NAD or NADP as acceptor"/>
    <property type="evidence" value="ECO:0007669"/>
    <property type="project" value="InterPro"/>
</dbReference>
<dbReference type="PANTHER" id="PTHR42804">
    <property type="entry name" value="ALDEHYDE DEHYDROGENASE"/>
    <property type="match status" value="1"/>
</dbReference>
<keyword evidence="5" id="KW-1185">Reference proteome</keyword>
<dbReference type="InterPro" id="IPR016162">
    <property type="entry name" value="Ald_DH_N"/>
</dbReference>
<reference evidence="4" key="1">
    <citation type="submission" date="2019-04" db="EMBL/GenBank/DDBJ databases">
        <authorList>
            <consortium name="Science for Life Laboratories"/>
        </authorList>
    </citation>
    <scope>NUCLEOTIDE SEQUENCE</scope>
    <source>
        <strain evidence="4">MBLW1</strain>
    </source>
</reference>
<evidence type="ECO:0000313" key="5">
    <source>
        <dbReference type="Proteomes" id="UP000464378"/>
    </source>
</evidence>
<accession>A0A6C2YPU0</accession>
<evidence type="ECO:0000256" key="1">
    <source>
        <dbReference type="ARBA" id="ARBA00009986"/>
    </source>
</evidence>
<gene>
    <name evidence="4" type="ORF">GMBLW1_05930</name>
</gene>
<comment type="similarity">
    <text evidence="1">Belongs to the aldehyde dehydrogenase family.</text>
</comment>
<dbReference type="EMBL" id="LR586016">
    <property type="protein sequence ID" value="VIP03367.1"/>
    <property type="molecule type" value="Genomic_DNA"/>
</dbReference>
<dbReference type="RefSeq" id="WP_162658444.1">
    <property type="nucleotide sequence ID" value="NZ_LR593887.1"/>
</dbReference>
<sequence>MTSANTLDQPFYRETTLARESLAASARESVRDRLRWVRQFREQVAARYPEIIAAIQADLPRLPQELLASDLLPTADACRFLEQSAEKLLKPSRMPDRHRPIWLMGERDTIHRRPHGIVAVIGTWNYPWFLNAVQIVQAIVAGNAVLWKPSELAGTSARLLHEMLVAAGVPANRFQMVPAIRENGAKILDADIDFLVFTGSVGVGRQIATRLAQRLIPSILELSGCDSLFVLDDANVEMAAQATWFGTTINKGQTCIAVRRALVAESVIDRYLESLRSLAADHAPWPLAMASQREQAQRLIDDAVAQGARLLEPVRTAGDRSMSPAVLVDVRPEMAICREATFAPIVAVLRGQDDADLLKQQSQCAYALGASIFTADATRAEAIAQQLPVGMVVVNDALVSAAHPATPFGGRRESGWGTTQGAEGLLAMTVPQAVSHKPGTFRPHYQIGEGESVPALERMLVGMLRSSHGSRLSVRMAGMWQIIRGMMQLGKSMPKAKSDSAAHSGQ</sequence>
<evidence type="ECO:0000259" key="3">
    <source>
        <dbReference type="Pfam" id="PF00171"/>
    </source>
</evidence>
<dbReference type="KEGG" id="tim:GMBLW1_05930"/>
<dbReference type="InterPro" id="IPR015590">
    <property type="entry name" value="Aldehyde_DH_dom"/>
</dbReference>
<protein>
    <recommendedName>
        <fullName evidence="3">Aldehyde dehydrogenase domain-containing protein</fullName>
    </recommendedName>
</protein>
<dbReference type="InterPro" id="IPR016161">
    <property type="entry name" value="Ald_DH/histidinol_DH"/>
</dbReference>